<dbReference type="Pfam" id="PF12644">
    <property type="entry name" value="DUF3782"/>
    <property type="match status" value="1"/>
</dbReference>
<gene>
    <name evidence="1" type="ORF">THIOM_001371</name>
</gene>
<sequence length="111" mass="12935">MEQLLDLKIAEDREKWKQHELQMSKFDQRLMAIGARWGSQSEDAFRNGLAAILKEIPDIEVIHVDEHDDQGIVFGYPEEIELDIIIKNGLLIIVEMKSATDKSDVYRFEYI</sequence>
<evidence type="ECO:0000313" key="2">
    <source>
        <dbReference type="Proteomes" id="UP000076962"/>
    </source>
</evidence>
<proteinExistence type="predicted"/>
<dbReference type="Proteomes" id="UP000076962">
    <property type="component" value="Unassembled WGS sequence"/>
</dbReference>
<reference evidence="1 2" key="1">
    <citation type="submission" date="2016-05" db="EMBL/GenBank/DDBJ databases">
        <title>Single-cell genome of chain-forming Candidatus Thiomargarita nelsonii and comparison to other large sulfur-oxidizing bacteria.</title>
        <authorList>
            <person name="Winkel M."/>
            <person name="Salman V."/>
            <person name="Woyke T."/>
            <person name="Schulz-Vogt H."/>
            <person name="Richter M."/>
            <person name="Flood B."/>
            <person name="Bailey J."/>
            <person name="Amann R."/>
            <person name="Mussmann M."/>
        </authorList>
    </citation>
    <scope>NUCLEOTIDE SEQUENCE [LARGE SCALE GENOMIC DNA]</scope>
    <source>
        <strain evidence="1 2">THI036</strain>
    </source>
</reference>
<dbReference type="EMBL" id="LUTY01000727">
    <property type="protein sequence ID" value="OAD22815.1"/>
    <property type="molecule type" value="Genomic_DNA"/>
</dbReference>
<name>A0A176S483_9GAMM</name>
<dbReference type="PANTHER" id="PTHR34314:SF6">
    <property type="entry name" value="DUF3782 DOMAIN-CONTAINING PROTEIN"/>
    <property type="match status" value="1"/>
</dbReference>
<evidence type="ECO:0000313" key="1">
    <source>
        <dbReference type="EMBL" id="OAD22815.1"/>
    </source>
</evidence>
<dbReference type="InterPro" id="IPR012431">
    <property type="entry name" value="PDDEXK_10"/>
</dbReference>
<dbReference type="PANTHER" id="PTHR34314">
    <property type="entry name" value="CRENARCHAEAL PROTEIN, PUTATIVE-RELATED"/>
    <property type="match status" value="1"/>
</dbReference>
<comment type="caution">
    <text evidence="1">The sequence shown here is derived from an EMBL/GenBank/DDBJ whole genome shotgun (WGS) entry which is preliminary data.</text>
</comment>
<organism evidence="1 2">
    <name type="scientific">Candidatus Thiomargarita nelsonii</name>
    <dbReference type="NCBI Taxonomy" id="1003181"/>
    <lineage>
        <taxon>Bacteria</taxon>
        <taxon>Pseudomonadati</taxon>
        <taxon>Pseudomonadota</taxon>
        <taxon>Gammaproteobacteria</taxon>
        <taxon>Thiotrichales</taxon>
        <taxon>Thiotrichaceae</taxon>
        <taxon>Thiomargarita</taxon>
    </lineage>
</organism>
<protein>
    <submittedName>
        <fullName evidence="1">Protein containing DUF1626</fullName>
    </submittedName>
</protein>
<dbReference type="Pfam" id="PF07788">
    <property type="entry name" value="PDDEXK_10"/>
    <property type="match status" value="1"/>
</dbReference>
<keyword evidence="2" id="KW-1185">Reference proteome</keyword>
<accession>A0A176S483</accession>
<dbReference type="InterPro" id="IPR024271">
    <property type="entry name" value="DUF3782"/>
</dbReference>
<dbReference type="AlphaFoldDB" id="A0A176S483"/>